<comment type="caution">
    <text evidence="1">The sequence shown here is derived from an EMBL/GenBank/DDBJ whole genome shotgun (WGS) entry which is preliminary data.</text>
</comment>
<keyword evidence="2" id="KW-1185">Reference proteome</keyword>
<evidence type="ECO:0000313" key="2">
    <source>
        <dbReference type="Proteomes" id="UP001175211"/>
    </source>
</evidence>
<reference evidence="1" key="1">
    <citation type="submission" date="2023-06" db="EMBL/GenBank/DDBJ databases">
        <authorList>
            <consortium name="Lawrence Berkeley National Laboratory"/>
            <person name="Ahrendt S."/>
            <person name="Sahu N."/>
            <person name="Indic B."/>
            <person name="Wong-Bajracharya J."/>
            <person name="Merenyi Z."/>
            <person name="Ke H.-M."/>
            <person name="Monk M."/>
            <person name="Kocsube S."/>
            <person name="Drula E."/>
            <person name="Lipzen A."/>
            <person name="Balint B."/>
            <person name="Henrissat B."/>
            <person name="Andreopoulos B."/>
            <person name="Martin F.M."/>
            <person name="Harder C.B."/>
            <person name="Rigling D."/>
            <person name="Ford K.L."/>
            <person name="Foster G.D."/>
            <person name="Pangilinan J."/>
            <person name="Papanicolaou A."/>
            <person name="Barry K."/>
            <person name="LaButti K."/>
            <person name="Viragh M."/>
            <person name="Koriabine M."/>
            <person name="Yan M."/>
            <person name="Riley R."/>
            <person name="Champramary S."/>
            <person name="Plett K.L."/>
            <person name="Tsai I.J."/>
            <person name="Slot J."/>
            <person name="Sipos G."/>
            <person name="Plett J."/>
            <person name="Nagy L.G."/>
            <person name="Grigoriev I.V."/>
        </authorList>
    </citation>
    <scope>NUCLEOTIDE SEQUENCE</scope>
    <source>
        <strain evidence="1">CCBAS 213</strain>
    </source>
</reference>
<gene>
    <name evidence="1" type="ORF">EV420DRAFT_343077</name>
</gene>
<dbReference type="RefSeq" id="XP_060331216.1">
    <property type="nucleotide sequence ID" value="XM_060481779.1"/>
</dbReference>
<protein>
    <submittedName>
        <fullName evidence="1">Uncharacterized protein</fullName>
    </submittedName>
</protein>
<accession>A0AA39KFK7</accession>
<evidence type="ECO:0000313" key="1">
    <source>
        <dbReference type="EMBL" id="KAK0458966.1"/>
    </source>
</evidence>
<name>A0AA39KFK7_ARMTA</name>
<organism evidence="1 2">
    <name type="scientific">Armillaria tabescens</name>
    <name type="common">Ringless honey mushroom</name>
    <name type="synonym">Agaricus tabescens</name>
    <dbReference type="NCBI Taxonomy" id="1929756"/>
    <lineage>
        <taxon>Eukaryota</taxon>
        <taxon>Fungi</taxon>
        <taxon>Dikarya</taxon>
        <taxon>Basidiomycota</taxon>
        <taxon>Agaricomycotina</taxon>
        <taxon>Agaricomycetes</taxon>
        <taxon>Agaricomycetidae</taxon>
        <taxon>Agaricales</taxon>
        <taxon>Marasmiineae</taxon>
        <taxon>Physalacriaceae</taxon>
        <taxon>Desarmillaria</taxon>
    </lineage>
</organism>
<dbReference type="GeneID" id="85365327"/>
<dbReference type="EMBL" id="JAUEPS010000016">
    <property type="protein sequence ID" value="KAK0458966.1"/>
    <property type="molecule type" value="Genomic_DNA"/>
</dbReference>
<dbReference type="Proteomes" id="UP001175211">
    <property type="component" value="Unassembled WGS sequence"/>
</dbReference>
<dbReference type="AlphaFoldDB" id="A0AA39KFK7"/>
<proteinExistence type="predicted"/>
<sequence length="182" mass="20879">MCDTNGTMSGLAEPNLILTFMRDQDAGNTTTPPPSSRPAFHPAIWELKSLQRPPFGTRNNDRNIFRRDKKGGVADSGFPWRITFRPLHISYFQPNWKDGHIKRRSLGATNLEVEAFAHTNFSQGPPCHGLYQTSIFQQQMKGHKTLSVQDSQSYLTSRSWLWSECLSLRLKSPCTEFWSRLY</sequence>